<dbReference type="Proteomes" id="UP000009340">
    <property type="component" value="Unassembled WGS sequence"/>
</dbReference>
<proteinExistence type="predicted"/>
<dbReference type="EMBL" id="CAKW01000133">
    <property type="protein sequence ID" value="CCJ74424.1"/>
    <property type="molecule type" value="Genomic_DNA"/>
</dbReference>
<evidence type="ECO:0000313" key="1">
    <source>
        <dbReference type="EMBL" id="CCJ74424.1"/>
    </source>
</evidence>
<sequence length="51" mass="5402">MPGACASGSCHKLKHPFTEVENGTNNHLQMKAKIIGAKTPLKGGEKQVTGR</sequence>
<dbReference type="AlphaFoldDB" id="K8AF50"/>
<organism evidence="1 2">
    <name type="scientific">Cronobacter condimenti 1330</name>
    <dbReference type="NCBI Taxonomy" id="1073999"/>
    <lineage>
        <taxon>Bacteria</taxon>
        <taxon>Pseudomonadati</taxon>
        <taxon>Pseudomonadota</taxon>
        <taxon>Gammaproteobacteria</taxon>
        <taxon>Enterobacterales</taxon>
        <taxon>Enterobacteriaceae</taxon>
        <taxon>Cronobacter</taxon>
    </lineage>
</organism>
<reference evidence="1" key="1">
    <citation type="submission" date="2012-07" db="EMBL/GenBank/DDBJ databases">
        <authorList>
            <person name="Cummings C."/>
        </authorList>
    </citation>
    <scope>NUCLEOTIDE SEQUENCE</scope>
    <source>
        <strain evidence="1">1330</strain>
    </source>
</reference>
<gene>
    <name evidence="1" type="ORF">BN137_3822</name>
</gene>
<evidence type="ECO:0000313" key="2">
    <source>
        <dbReference type="Proteomes" id="UP000009340"/>
    </source>
</evidence>
<name>K8AF50_9ENTR</name>
<comment type="caution">
    <text evidence="1">The sequence shown here is derived from an EMBL/GenBank/DDBJ whole genome shotgun (WGS) entry which is preliminary data.</text>
</comment>
<protein>
    <submittedName>
        <fullName evidence="1">Uncharacterized protein</fullName>
    </submittedName>
</protein>
<accession>K8AF50</accession>